<evidence type="ECO:0000259" key="2">
    <source>
        <dbReference type="Pfam" id="PF11795"/>
    </source>
</evidence>
<evidence type="ECO:0000313" key="4">
    <source>
        <dbReference type="Proteomes" id="UP000569914"/>
    </source>
</evidence>
<comment type="caution">
    <text evidence="3">The sequence shown here is derived from an EMBL/GenBank/DDBJ whole genome shotgun (WGS) entry which is preliminary data.</text>
</comment>
<name>A0A7Y9LBM0_9ACTN</name>
<evidence type="ECO:0008006" key="5">
    <source>
        <dbReference type="Google" id="ProtNLM"/>
    </source>
</evidence>
<dbReference type="InterPro" id="IPR024534">
    <property type="entry name" value="JetD_C"/>
</dbReference>
<feature type="domain" description="Wadjet protein JetD C-terminal" evidence="1">
    <location>
        <begin position="204"/>
        <end position="379"/>
    </location>
</feature>
<dbReference type="PIRSF" id="PIRSF028408">
    <property type="entry name" value="UCP028408"/>
    <property type="match status" value="1"/>
</dbReference>
<dbReference type="InterPro" id="IPR014544">
    <property type="entry name" value="UCP028408"/>
</dbReference>
<dbReference type="EMBL" id="JACCBU010000001">
    <property type="protein sequence ID" value="NYE73964.1"/>
    <property type="molecule type" value="Genomic_DNA"/>
</dbReference>
<dbReference type="Proteomes" id="UP000569914">
    <property type="component" value="Unassembled WGS sequence"/>
</dbReference>
<proteinExistence type="predicted"/>
<dbReference type="Pfam" id="PF09983">
    <property type="entry name" value="JetD_C"/>
    <property type="match status" value="1"/>
</dbReference>
<reference evidence="3 4" key="1">
    <citation type="submission" date="2020-07" db="EMBL/GenBank/DDBJ databases">
        <title>Sequencing the genomes of 1000 actinobacteria strains.</title>
        <authorList>
            <person name="Klenk H.-P."/>
        </authorList>
    </citation>
    <scope>NUCLEOTIDE SEQUENCE [LARGE SCALE GENOMIC DNA]</scope>
    <source>
        <strain evidence="3 4">DSM 22083</strain>
    </source>
</reference>
<accession>A0A7Y9LBM0</accession>
<gene>
    <name evidence="3" type="ORF">BKA15_005293</name>
</gene>
<dbReference type="AlphaFoldDB" id="A0A7Y9LBM0"/>
<evidence type="ECO:0000313" key="3">
    <source>
        <dbReference type="EMBL" id="NYE73964.1"/>
    </source>
</evidence>
<dbReference type="RefSeq" id="WP_179755888.1">
    <property type="nucleotide sequence ID" value="NZ_JACCBU010000001.1"/>
</dbReference>
<sequence length="383" mass="43215">MSARWTTPADVAAKVRRRWDDGSLLTALARDEPFPGFDVPLRGPKAAELGSELAAAQDWVAQLERGAYDGRRYHLEYGTIGGQHIGRSRIPTRARLTEYDQAWALLGVGRSVAAYRRILELTAAEPAVRAWVEAQPLRALDAAEDWPRLLAAYRWLSDHRGSRRYLRQITARGVDTKFVERHRPLLARLLGTSQTAPGFLADLGLRARPDLVRLRFDPAALGLPKQLSEATVRVAELAELPADVRTAMIIENEITFLSVPVPAGGVVIWGKGFEVDRAGRMPWLAESKINYWGDLDTHGFAILNQLRAWLPQTRSFLMDRETLLAHRDRWVTEDSPTNARLDRLTAVEAQLYTDLVEDRLGPSVRLEQERLDWAWVQQRLPIS</sequence>
<organism evidence="3 4">
    <name type="scientific">Microlunatus parietis</name>
    <dbReference type="NCBI Taxonomy" id="682979"/>
    <lineage>
        <taxon>Bacteria</taxon>
        <taxon>Bacillati</taxon>
        <taxon>Actinomycetota</taxon>
        <taxon>Actinomycetes</taxon>
        <taxon>Propionibacteriales</taxon>
        <taxon>Propionibacteriaceae</taxon>
        <taxon>Microlunatus</taxon>
    </lineage>
</organism>
<feature type="domain" description="DUF3322" evidence="2">
    <location>
        <begin position="8"/>
        <end position="190"/>
    </location>
</feature>
<dbReference type="InterPro" id="IPR024537">
    <property type="entry name" value="DUF3322"/>
</dbReference>
<protein>
    <recommendedName>
        <fullName evidence="5">Wadjet protein JetD C-terminal domain-containing protein</fullName>
    </recommendedName>
</protein>
<evidence type="ECO:0000259" key="1">
    <source>
        <dbReference type="Pfam" id="PF09983"/>
    </source>
</evidence>
<dbReference type="Pfam" id="PF11795">
    <property type="entry name" value="DUF3322"/>
    <property type="match status" value="1"/>
</dbReference>
<keyword evidence="4" id="KW-1185">Reference proteome</keyword>